<dbReference type="STRING" id="1231392.OCGS_0933"/>
<dbReference type="InterPro" id="IPR024464">
    <property type="entry name" value="DUF2391"/>
</dbReference>
<dbReference type="Pfam" id="PF09622">
    <property type="entry name" value="DUF2391"/>
    <property type="match status" value="1"/>
</dbReference>
<feature type="transmembrane region" description="Helical" evidence="1">
    <location>
        <begin position="261"/>
        <end position="283"/>
    </location>
</feature>
<evidence type="ECO:0008006" key="4">
    <source>
        <dbReference type="Google" id="ProtNLM"/>
    </source>
</evidence>
<feature type="transmembrane region" description="Helical" evidence="1">
    <location>
        <begin position="88"/>
        <end position="109"/>
    </location>
</feature>
<evidence type="ECO:0000256" key="1">
    <source>
        <dbReference type="SAM" id="Phobius"/>
    </source>
</evidence>
<dbReference type="AlphaFoldDB" id="K2HBM6"/>
<dbReference type="NCBIfam" id="TIGR02587">
    <property type="entry name" value="TIGR02587 family membrane protein"/>
    <property type="match status" value="1"/>
</dbReference>
<keyword evidence="1" id="KW-0472">Membrane</keyword>
<sequence length="284" mass="30270">MRTSQDMRGEAAGQSPRAFMVDVGRAGAGSLLFSLPILMTMEMWDLGFLIGAERLALLFVVLPILLTGLSRVGGFRLTATLGDDIADAFVAIAVALVVSTAILLLFGLIGPDVPLHESVGKVMIQTVPGSIGAMLAQNQFDSEAVHYERDQRGQTYGGQIFLMVVGAIFLSLSVAPTDEIVVLAHEMGVGHDIATVLFTLLLMHVFVYSLEIRGSKASEIGRLGARTLFFRYTVVGYALVLCVSLYLLWTFGRIDNASVQTVISLTAIVAIPGGIGAAVARLIL</sequence>
<dbReference type="InterPro" id="IPR013416">
    <property type="entry name" value="CHP02587_IM"/>
</dbReference>
<organism evidence="2 3">
    <name type="scientific">Oceaniovalibus guishaninsula JLT2003</name>
    <dbReference type="NCBI Taxonomy" id="1231392"/>
    <lineage>
        <taxon>Bacteria</taxon>
        <taxon>Pseudomonadati</taxon>
        <taxon>Pseudomonadota</taxon>
        <taxon>Alphaproteobacteria</taxon>
        <taxon>Rhodobacterales</taxon>
        <taxon>Roseobacteraceae</taxon>
        <taxon>Oceaniovalibus</taxon>
    </lineage>
</organism>
<feature type="transmembrane region" description="Helical" evidence="1">
    <location>
        <begin position="156"/>
        <end position="175"/>
    </location>
</feature>
<evidence type="ECO:0000313" key="3">
    <source>
        <dbReference type="Proteomes" id="UP000006765"/>
    </source>
</evidence>
<comment type="caution">
    <text evidence="2">The sequence shown here is derived from an EMBL/GenBank/DDBJ whole genome shotgun (WGS) entry which is preliminary data.</text>
</comment>
<evidence type="ECO:0000313" key="2">
    <source>
        <dbReference type="EMBL" id="EKE44898.1"/>
    </source>
</evidence>
<proteinExistence type="predicted"/>
<feature type="transmembrane region" description="Helical" evidence="1">
    <location>
        <begin position="46"/>
        <end position="68"/>
    </location>
</feature>
<keyword evidence="1" id="KW-1133">Transmembrane helix</keyword>
<gene>
    <name evidence="2" type="ORF">OCGS_0933</name>
</gene>
<dbReference type="RefSeq" id="WP_007426086.1">
    <property type="nucleotide sequence ID" value="NZ_AMGO01000012.1"/>
</dbReference>
<reference evidence="2 3" key="1">
    <citation type="journal article" date="2012" name="J. Bacteriol.">
        <title>Draft Genome Sequence of Oceaniovalibus guishaninsula JLT2003T.</title>
        <authorList>
            <person name="Tang K."/>
            <person name="Liu K."/>
            <person name="Jiao N."/>
        </authorList>
    </citation>
    <scope>NUCLEOTIDE SEQUENCE [LARGE SCALE GENOMIC DNA]</scope>
    <source>
        <strain evidence="2 3">JLT2003</strain>
    </source>
</reference>
<dbReference type="eggNOG" id="COG4711">
    <property type="taxonomic scope" value="Bacteria"/>
</dbReference>
<keyword evidence="1" id="KW-0812">Transmembrane</keyword>
<keyword evidence="3" id="KW-1185">Reference proteome</keyword>
<dbReference type="EMBL" id="AMGO01000012">
    <property type="protein sequence ID" value="EKE44898.1"/>
    <property type="molecule type" value="Genomic_DNA"/>
</dbReference>
<feature type="transmembrane region" description="Helical" evidence="1">
    <location>
        <begin position="187"/>
        <end position="208"/>
    </location>
</feature>
<protein>
    <recommendedName>
        <fullName evidence="4">TIGR02587 family membrane protein</fullName>
    </recommendedName>
</protein>
<feature type="transmembrane region" description="Helical" evidence="1">
    <location>
        <begin position="229"/>
        <end position="249"/>
    </location>
</feature>
<accession>K2HBM6</accession>
<dbReference type="Proteomes" id="UP000006765">
    <property type="component" value="Unassembled WGS sequence"/>
</dbReference>
<name>K2HBM6_9RHOB</name>